<dbReference type="OrthoDB" id="9785840at2"/>
<name>A0A328P240_9GAMM</name>
<keyword evidence="4" id="KW-0482">Metalloprotease</keyword>
<evidence type="ECO:0000313" key="6">
    <source>
        <dbReference type="Proteomes" id="UP000248926"/>
    </source>
</evidence>
<evidence type="ECO:0000256" key="4">
    <source>
        <dbReference type="ARBA" id="ARBA00023049"/>
    </source>
</evidence>
<evidence type="ECO:0008006" key="7">
    <source>
        <dbReference type="Google" id="ProtNLM"/>
    </source>
</evidence>
<dbReference type="AlphaFoldDB" id="A0A328P240"/>
<comment type="cofactor">
    <cofactor evidence="1">
        <name>Zn(2+)</name>
        <dbReference type="ChEBI" id="CHEBI:29105"/>
    </cofactor>
</comment>
<accession>A0A328P240</accession>
<evidence type="ECO:0000256" key="3">
    <source>
        <dbReference type="ARBA" id="ARBA00022801"/>
    </source>
</evidence>
<organism evidence="5 6">
    <name type="scientific">Dyella jiangningensis</name>
    <dbReference type="NCBI Taxonomy" id="1379159"/>
    <lineage>
        <taxon>Bacteria</taxon>
        <taxon>Pseudomonadati</taxon>
        <taxon>Pseudomonadota</taxon>
        <taxon>Gammaproteobacteria</taxon>
        <taxon>Lysobacterales</taxon>
        <taxon>Rhodanobacteraceae</taxon>
        <taxon>Dyella</taxon>
    </lineage>
</organism>
<dbReference type="InterPro" id="IPR012548">
    <property type="entry name" value="MATCAP"/>
</dbReference>
<dbReference type="SMART" id="SM01154">
    <property type="entry name" value="DUF1704"/>
    <property type="match status" value="1"/>
</dbReference>
<evidence type="ECO:0000313" key="5">
    <source>
        <dbReference type="EMBL" id="RAO74722.1"/>
    </source>
</evidence>
<keyword evidence="3" id="KW-0378">Hydrolase</keyword>
<evidence type="ECO:0000256" key="1">
    <source>
        <dbReference type="ARBA" id="ARBA00001947"/>
    </source>
</evidence>
<proteinExistence type="predicted"/>
<dbReference type="GO" id="GO:0006508">
    <property type="term" value="P:proteolysis"/>
    <property type="evidence" value="ECO:0007669"/>
    <property type="project" value="UniProtKB-KW"/>
</dbReference>
<dbReference type="PANTHER" id="PTHR31817:SF0">
    <property type="entry name" value="CHROMOSOME UNDETERMINED SCAFFOLD_67, WHOLE GENOME SHOTGUN SEQUENCE"/>
    <property type="match status" value="1"/>
</dbReference>
<sequence length="456" mass="50438">MPAGTPVGAFPGGVMSIAESDIVRPEDDPALGPLLELDRELVTVGKKIRVLKAIDWPVELEATFLEGYERGNPQLPEPPRRHPDLSSEMDALRAIMKRLDRGHPIGDWLFKTAWSYLTAAQMLMNVGTETFTRCSTALYGRPDGVHSSQTASAYDAAQDVISITDDLISREAIPPVPADIPAEAFAERLRERLGSFFDQDRVDVILNPELSSKATAGSKSINLRSTALFSELDLAQLTEHEAFVHTATLLNGKHQPYLKSLGLGSPRTTRAQEGLATFSEIITGSIDLARLRRVALRVIMVKRALDGADFIEIFRGFLEAGQTPVESYRSASRIFRGGDVRGRICFTKDGAYLQGVMIVYLFIRKVLQAGKAEMLPLLFAGRVTTTDVITLSPYLESGLITRAVYVPPWARNPQRVLSLLAFFTAAQRFRLDTLDLDSFVAFENALVDETLQTQWR</sequence>
<protein>
    <recommendedName>
        <fullName evidence="7">Flavohemoglobin expression-modulating QEGLA motif protein</fullName>
    </recommendedName>
</protein>
<dbReference type="GO" id="GO:0008237">
    <property type="term" value="F:metallopeptidase activity"/>
    <property type="evidence" value="ECO:0007669"/>
    <property type="project" value="UniProtKB-KW"/>
</dbReference>
<dbReference type="EMBL" id="NFZS01000005">
    <property type="protein sequence ID" value="RAO74722.1"/>
    <property type="molecule type" value="Genomic_DNA"/>
</dbReference>
<dbReference type="Proteomes" id="UP000248926">
    <property type="component" value="Unassembled WGS sequence"/>
</dbReference>
<reference evidence="5 6" key="1">
    <citation type="journal article" date="2018" name="Genet. Mol. Biol.">
        <title>The genome sequence of Dyella jiangningensis FCAV SCS01 from a lignocellulose-decomposing microbial consortium metagenome reveals potential for biotechnological applications.</title>
        <authorList>
            <person name="Desiderato J.G."/>
            <person name="Alvarenga D.O."/>
            <person name="Constancio M.T.L."/>
            <person name="Alves L.M.C."/>
            <person name="Varani A.M."/>
        </authorList>
    </citation>
    <scope>NUCLEOTIDE SEQUENCE [LARGE SCALE GENOMIC DNA]</scope>
    <source>
        <strain evidence="5 6">FCAV SCS01</strain>
    </source>
</reference>
<comment type="caution">
    <text evidence="5">The sequence shown here is derived from an EMBL/GenBank/DDBJ whole genome shotgun (WGS) entry which is preliminary data.</text>
</comment>
<dbReference type="GO" id="GO:0080164">
    <property type="term" value="P:regulation of nitric oxide metabolic process"/>
    <property type="evidence" value="ECO:0007669"/>
    <property type="project" value="TreeGrafter"/>
</dbReference>
<keyword evidence="2" id="KW-0645">Protease</keyword>
<dbReference type="PANTHER" id="PTHR31817">
    <property type="match status" value="1"/>
</dbReference>
<dbReference type="Pfam" id="PF08014">
    <property type="entry name" value="MATCAP"/>
    <property type="match status" value="1"/>
</dbReference>
<evidence type="ECO:0000256" key="2">
    <source>
        <dbReference type="ARBA" id="ARBA00022670"/>
    </source>
</evidence>
<keyword evidence="6" id="KW-1185">Reference proteome</keyword>
<gene>
    <name evidence="5" type="ORF">CA260_18060</name>
</gene>